<dbReference type="EMBL" id="FNIZ01000016">
    <property type="protein sequence ID" value="SDP33458.1"/>
    <property type="molecule type" value="Genomic_DNA"/>
</dbReference>
<keyword evidence="3" id="KW-1185">Reference proteome</keyword>
<dbReference type="InterPro" id="IPR045892">
    <property type="entry name" value="CrtISO-like"/>
</dbReference>
<dbReference type="GO" id="GO:0016116">
    <property type="term" value="P:carotenoid metabolic process"/>
    <property type="evidence" value="ECO:0007669"/>
    <property type="project" value="InterPro"/>
</dbReference>
<dbReference type="Pfam" id="PF01593">
    <property type="entry name" value="Amino_oxidase"/>
    <property type="match status" value="1"/>
</dbReference>
<accession>A0A1H0RX07</accession>
<name>A0A1H0RX07_HALAD</name>
<reference evidence="3" key="1">
    <citation type="submission" date="2016-10" db="EMBL/GenBank/DDBJ databases">
        <authorList>
            <person name="Varghese N."/>
            <person name="Submissions S."/>
        </authorList>
    </citation>
    <scope>NUCLEOTIDE SEQUENCE [LARGE SCALE GENOMIC DNA]</scope>
    <source>
        <strain evidence="3">CGMCC 1.3703</strain>
    </source>
</reference>
<dbReference type="InterPro" id="IPR002937">
    <property type="entry name" value="Amino_oxidase"/>
</dbReference>
<dbReference type="Proteomes" id="UP000198860">
    <property type="component" value="Unassembled WGS sequence"/>
</dbReference>
<dbReference type="OrthoDB" id="9789960at2"/>
<dbReference type="PANTHER" id="PTHR46313:SF3">
    <property type="entry name" value="PROLYCOPENE ISOMERASE, CHLOROPLASTIC"/>
    <property type="match status" value="1"/>
</dbReference>
<sequence length="492" mass="55418">MIYDVGVVGAGFGGLAAAATLAKKGMKVAVFEASNELGGSAGKFERNGYRFQSGATLGMGFEEGGVLHRLFDQLNIDPPAMTLLDTIMDIHMPDRTIHYFRERSRWYEEIQRVFPTQSSAIQSFYDEVYRVGAIVDQLTEDLPVFPPRTLKDFMHLVPFVNKDAMKLLPFMNQTVEDRLKKYSLHNHRLFRVFLNGELMDSVQTSVEYCPAFLGYAALQTFHKGAYAVHGGLAAVAERLASFIKHSGSDLYMRHPIHKVEKSGQHFEFHTKRDRVFRAQKALLNNSVHNFHDTVSKEMGEQSYVKALKEEKRDSWGAFIIHGGVEGAVFEGEDAMYHQFIDPQKPDDLHDGGQFLMSLSDPRDSSMAPVGKRSLTISTHTSISPWWNSEKYEADKEQMKNRLLDTVDFYFPSFKEKLDIVLPGTPITFQKWLRRKNGKVGGYAPTGKYSWLNSYSIRTGIPDVYQCGDTVFPGAGTLGVTLSGMTAAKEMTR</sequence>
<dbReference type="PRINTS" id="PR00419">
    <property type="entry name" value="ADXRDTASE"/>
</dbReference>
<dbReference type="RefSeq" id="WP_089653667.1">
    <property type="nucleotide sequence ID" value="NZ_FNIZ01000016.1"/>
</dbReference>
<dbReference type="PANTHER" id="PTHR46313">
    <property type="match status" value="1"/>
</dbReference>
<dbReference type="SUPFAM" id="SSF51905">
    <property type="entry name" value="FAD/NAD(P)-binding domain"/>
    <property type="match status" value="1"/>
</dbReference>
<gene>
    <name evidence="2" type="ORF">SAMN05421677_11648</name>
</gene>
<protein>
    <submittedName>
        <fullName evidence="2">C-3',4' desaturase CrtD</fullName>
    </submittedName>
</protein>
<dbReference type="GO" id="GO:0016491">
    <property type="term" value="F:oxidoreductase activity"/>
    <property type="evidence" value="ECO:0007669"/>
    <property type="project" value="InterPro"/>
</dbReference>
<evidence type="ECO:0000259" key="1">
    <source>
        <dbReference type="Pfam" id="PF01593"/>
    </source>
</evidence>
<dbReference type="Gene3D" id="3.50.50.60">
    <property type="entry name" value="FAD/NAD(P)-binding domain"/>
    <property type="match status" value="1"/>
</dbReference>
<evidence type="ECO:0000313" key="3">
    <source>
        <dbReference type="Proteomes" id="UP000198860"/>
    </source>
</evidence>
<organism evidence="2 3">
    <name type="scientific">Halobacillus aidingensis</name>
    <dbReference type="NCBI Taxonomy" id="240303"/>
    <lineage>
        <taxon>Bacteria</taxon>
        <taxon>Bacillati</taxon>
        <taxon>Bacillota</taxon>
        <taxon>Bacilli</taxon>
        <taxon>Bacillales</taxon>
        <taxon>Bacillaceae</taxon>
        <taxon>Halobacillus</taxon>
    </lineage>
</organism>
<dbReference type="InterPro" id="IPR036188">
    <property type="entry name" value="FAD/NAD-bd_sf"/>
</dbReference>
<dbReference type="AlphaFoldDB" id="A0A1H0RX07"/>
<evidence type="ECO:0000313" key="2">
    <source>
        <dbReference type="EMBL" id="SDP33458.1"/>
    </source>
</evidence>
<dbReference type="STRING" id="240303.SAMN05421677_11648"/>
<feature type="domain" description="Amine oxidase" evidence="1">
    <location>
        <begin position="13"/>
        <end position="490"/>
    </location>
</feature>
<proteinExistence type="predicted"/>